<evidence type="ECO:0000313" key="3">
    <source>
        <dbReference type="Proteomes" id="UP000045978"/>
    </source>
</evidence>
<organism evidence="2 3">
    <name type="scientific">Xanthomonas graminis pv. phlei</name>
    <dbReference type="NCBI Taxonomy" id="487906"/>
    <lineage>
        <taxon>Bacteria</taxon>
        <taxon>Pseudomonadati</taxon>
        <taxon>Pseudomonadota</taxon>
        <taxon>Gammaproteobacteria</taxon>
        <taxon>Lysobacterales</taxon>
        <taxon>Lysobacteraceae</taxon>
        <taxon>Xanthomonas</taxon>
        <taxon>Xanthomonas translucens group</taxon>
        <taxon>Xanthomonas graminis</taxon>
    </lineage>
</organism>
<accession>A0A0K3AA18</accession>
<evidence type="ECO:0000256" key="1">
    <source>
        <dbReference type="SAM" id="SignalP"/>
    </source>
</evidence>
<evidence type="ECO:0000313" key="2">
    <source>
        <dbReference type="EMBL" id="CTP92355.1"/>
    </source>
</evidence>
<dbReference type="PANTHER" id="PTHR35560">
    <property type="entry name" value="BLL0132 PROTEIN"/>
    <property type="match status" value="1"/>
</dbReference>
<keyword evidence="1" id="KW-0732">Signal</keyword>
<feature type="chain" id="PRO_5005493485" description="Secreted protein" evidence="1">
    <location>
        <begin position="32"/>
        <end position="371"/>
    </location>
</feature>
<feature type="signal peptide" evidence="1">
    <location>
        <begin position="1"/>
        <end position="31"/>
    </location>
</feature>
<evidence type="ECO:0008006" key="4">
    <source>
        <dbReference type="Google" id="ProtNLM"/>
    </source>
</evidence>
<dbReference type="Gene3D" id="3.40.50.1820">
    <property type="entry name" value="alpha/beta hydrolase"/>
    <property type="match status" value="1"/>
</dbReference>
<protein>
    <recommendedName>
        <fullName evidence="4">Secreted protein</fullName>
    </recommendedName>
</protein>
<dbReference type="Proteomes" id="UP000045978">
    <property type="component" value="Unassembled WGS sequence"/>
</dbReference>
<gene>
    <name evidence="2" type="ORF">XTPLMG730_3462</name>
</gene>
<dbReference type="AlphaFoldDB" id="A0A0K3AA18"/>
<name>A0A0K3AA18_9XANT</name>
<dbReference type="EMBL" id="CXOJ01000095">
    <property type="protein sequence ID" value="CTP92355.1"/>
    <property type="molecule type" value="Genomic_DNA"/>
</dbReference>
<reference evidence="2 3" key="1">
    <citation type="submission" date="2015-07" db="EMBL/GenBank/DDBJ databases">
        <authorList>
            <person name="Noorani M."/>
        </authorList>
    </citation>
    <scope>NUCLEOTIDE SEQUENCE [LARGE SCALE GENOMIC DNA]</scope>
    <source>
        <strain evidence="2">LMG730</strain>
    </source>
</reference>
<sequence length="371" mass="39237">MPSSSCTRTRLLARAAALLATAAALSANAMAAETPPYDAGVALPSLDAAGLRLHVYANRAALETADAHISNAVIAIGQHPQSALYPRIAAAAADAQLADATLIVAIDYQPQAATARHLANWGQTDWAAGAVSTDRATASAFAVVDELLAVVADPKRYPHLRQITITGFGRGAELVLRHATASAAPEALARLNPPLQLNWVVASPDRYTYLDSSRWDPKRHAFTDRSAGIANGSEACRTLDDYPYGYRGAVPGYVASGLNAADRHDIAGRFLQRSVIYLVGANDSSVGDRGCQARVQGSDANARSRIFFDYSRDLAVRHNGGKAPDTSSQFRCVVPAVAHQPSVYDTAVGRYALFFPLGNTSSGTVPDSCDY</sequence>
<dbReference type="InterPro" id="IPR029058">
    <property type="entry name" value="AB_hydrolase_fold"/>
</dbReference>
<proteinExistence type="predicted"/>
<dbReference type="PANTHER" id="PTHR35560:SF3">
    <property type="entry name" value="PEPTIDASE S9 PROLYL OLIGOPEPTIDASE CATALYTIC DOMAIN-CONTAINING PROTEIN"/>
    <property type="match status" value="1"/>
</dbReference>